<proteinExistence type="predicted"/>
<gene>
    <name evidence="1" type="ORF">PSQ19_08470</name>
</gene>
<organism evidence="1 2">
    <name type="scientific">Devosia algicola</name>
    <dbReference type="NCBI Taxonomy" id="3026418"/>
    <lineage>
        <taxon>Bacteria</taxon>
        <taxon>Pseudomonadati</taxon>
        <taxon>Pseudomonadota</taxon>
        <taxon>Alphaproteobacteria</taxon>
        <taxon>Hyphomicrobiales</taxon>
        <taxon>Devosiaceae</taxon>
        <taxon>Devosia</taxon>
    </lineage>
</organism>
<accession>A0ABY7YSK5</accession>
<dbReference type="RefSeq" id="WP_282220415.1">
    <property type="nucleotide sequence ID" value="NZ_CP118246.1"/>
</dbReference>
<name>A0ABY7YSK5_9HYPH</name>
<evidence type="ECO:0000313" key="2">
    <source>
        <dbReference type="Proteomes" id="UP001220530"/>
    </source>
</evidence>
<reference evidence="1 2" key="1">
    <citation type="submission" date="2023-02" db="EMBL/GenBank/DDBJ databases">
        <title>Devosia algicola sp. nov., isolated from the phycosphere of marine algae.</title>
        <authorList>
            <person name="Kim J.M."/>
            <person name="Lee J.K."/>
            <person name="Choi B.J."/>
            <person name="Bayburt H."/>
            <person name="Jeon C.O."/>
        </authorList>
    </citation>
    <scope>NUCLEOTIDE SEQUENCE [LARGE SCALE GENOMIC DNA]</scope>
    <source>
        <strain evidence="1 2">G20-9</strain>
    </source>
</reference>
<protein>
    <recommendedName>
        <fullName evidence="3">Nudix hydrolase domain-containing protein</fullName>
    </recommendedName>
</protein>
<sequence>MTVFNLTPVLTQALGQNQQFQLAVFTTTSFEGRILPSNEIKAHQWIAPSVIGALRTTTRLDSVLQAAFALSR</sequence>
<keyword evidence="2" id="KW-1185">Reference proteome</keyword>
<dbReference type="EMBL" id="CP118246">
    <property type="protein sequence ID" value="WDR04030.1"/>
    <property type="molecule type" value="Genomic_DNA"/>
</dbReference>
<dbReference type="Proteomes" id="UP001220530">
    <property type="component" value="Chromosome"/>
</dbReference>
<evidence type="ECO:0008006" key="3">
    <source>
        <dbReference type="Google" id="ProtNLM"/>
    </source>
</evidence>
<evidence type="ECO:0000313" key="1">
    <source>
        <dbReference type="EMBL" id="WDR04030.1"/>
    </source>
</evidence>